<dbReference type="Gene3D" id="3.30.1330.40">
    <property type="entry name" value="RutC-like"/>
    <property type="match status" value="1"/>
</dbReference>
<dbReference type="PANTHER" id="PTHR23023">
    <property type="entry name" value="DIMETHYLANILINE MONOOXYGENASE"/>
    <property type="match status" value="1"/>
</dbReference>
<dbReference type="InterPro" id="IPR000960">
    <property type="entry name" value="Flavin_mOase"/>
</dbReference>
<dbReference type="InterPro" id="IPR006175">
    <property type="entry name" value="YjgF/YER057c/UK114"/>
</dbReference>
<dbReference type="Pfam" id="PF00743">
    <property type="entry name" value="FMO-like"/>
    <property type="match status" value="1"/>
</dbReference>
<evidence type="ECO:0000313" key="6">
    <source>
        <dbReference type="EMBL" id="KAF6520704.1"/>
    </source>
</evidence>
<dbReference type="EMBL" id="JACDXP010000007">
    <property type="protein sequence ID" value="KAF6520704.1"/>
    <property type="molecule type" value="Genomic_DNA"/>
</dbReference>
<evidence type="ECO:0000256" key="5">
    <source>
        <dbReference type="ARBA" id="ARBA00023002"/>
    </source>
</evidence>
<keyword evidence="2" id="KW-0285">Flavoprotein</keyword>
<dbReference type="SUPFAM" id="SSF51905">
    <property type="entry name" value="FAD/NAD(P)-binding domain"/>
    <property type="match status" value="1"/>
</dbReference>
<evidence type="ECO:0000256" key="4">
    <source>
        <dbReference type="ARBA" id="ARBA00022857"/>
    </source>
</evidence>
<dbReference type="InterPro" id="IPR035959">
    <property type="entry name" value="RutC-like_sf"/>
</dbReference>
<name>A0A8H6GMB9_FUSOX</name>
<dbReference type="PRINTS" id="PR00370">
    <property type="entry name" value="FMOXYGENASE"/>
</dbReference>
<dbReference type="GO" id="GO:0050660">
    <property type="term" value="F:flavin adenine dinucleotide binding"/>
    <property type="evidence" value="ECO:0007669"/>
    <property type="project" value="InterPro"/>
</dbReference>
<dbReference type="Proteomes" id="UP000593570">
    <property type="component" value="Unassembled WGS sequence"/>
</dbReference>
<evidence type="ECO:0000256" key="2">
    <source>
        <dbReference type="ARBA" id="ARBA00022630"/>
    </source>
</evidence>
<dbReference type="InterPro" id="IPR050346">
    <property type="entry name" value="FMO-like"/>
</dbReference>
<proteinExistence type="inferred from homology"/>
<dbReference type="SUPFAM" id="SSF55298">
    <property type="entry name" value="YjgF-like"/>
    <property type="match status" value="1"/>
</dbReference>
<keyword evidence="3" id="KW-0274">FAD</keyword>
<dbReference type="AlphaFoldDB" id="A0A8H6GMB9"/>
<dbReference type="GO" id="GO:0050661">
    <property type="term" value="F:NADP binding"/>
    <property type="evidence" value="ECO:0007669"/>
    <property type="project" value="InterPro"/>
</dbReference>
<dbReference type="InterPro" id="IPR036188">
    <property type="entry name" value="FAD/NAD-bd_sf"/>
</dbReference>
<protein>
    <submittedName>
        <fullName evidence="6">Uncharacterized protein</fullName>
    </submittedName>
</protein>
<evidence type="ECO:0000313" key="7">
    <source>
        <dbReference type="Proteomes" id="UP000593570"/>
    </source>
</evidence>
<dbReference type="Pfam" id="PF01042">
    <property type="entry name" value="Ribonuc_L-PSP"/>
    <property type="match status" value="1"/>
</dbReference>
<sequence length="604" mass="67323">MDKQPQKVAVIGLGVAGLVAVKNMLEVGFDVTGFERSEYVGGLWHYTEQDKTSVLPSTIINISKERAAFTDFPYPDSTPSHCPSAKVEEYIESYVDHFNFRDKLRLGVSVEKVRRDDERNRWVVDIQGSEPEYFGKVIMATGGNNRPHIPEVEGMEQFEGEVLHSRAFKRPELFKGKRVVVVGVSNTGADTAAALCGHAEKVWLSRSHGVIVIPRKRDGIPFDHTITARTMALMGMFENTFPHLYEIIFNSICKKMQDNAFKIRPEWGLSPADSVLHTLPVVSDNLIPLLESGGITSVPKIKRVTAPREIELADDTRLDVDTIIWCTGYKGDFSLMDPSVDPTRSTTPKWAEAIGSRGKPLPRLYQNVFSLDYPDSLAFMGNLLVATSAFPISDLCTMAIAQIWRGNSPLPSIDEMNRATDKQHELICKLANEGSVSPGWLRQADWLAWADKAAGAQVQSANMSQLKNYTYEGVGEFLSNFLNYAQAVRVGDRIELSGQGGCFIKDGDLVFAETQLEQIDLAFENVDKALKAAGGKGWEQVFRVNSYHTEITPEVGQRMAENYKKWMPNHRVIWTQIGVKQLGVPTMHCEIEVSAYDPEGANKE</sequence>
<dbReference type="Gene3D" id="3.50.50.60">
    <property type="entry name" value="FAD/NAD(P)-binding domain"/>
    <property type="match status" value="1"/>
</dbReference>
<gene>
    <name evidence="6" type="ORF">HZS61_014962</name>
</gene>
<keyword evidence="5" id="KW-0560">Oxidoreductase</keyword>
<keyword evidence="4" id="KW-0521">NADP</keyword>
<evidence type="ECO:0000256" key="1">
    <source>
        <dbReference type="ARBA" id="ARBA00009183"/>
    </source>
</evidence>
<dbReference type="CDD" id="cd06152">
    <property type="entry name" value="YjgF_YER057c_UK114_like_4"/>
    <property type="match status" value="1"/>
</dbReference>
<evidence type="ECO:0000256" key="3">
    <source>
        <dbReference type="ARBA" id="ARBA00022827"/>
    </source>
</evidence>
<comment type="similarity">
    <text evidence="1">Belongs to the FMO family.</text>
</comment>
<comment type="caution">
    <text evidence="6">The sequence shown here is derived from an EMBL/GenBank/DDBJ whole genome shotgun (WGS) entry which is preliminary data.</text>
</comment>
<organism evidence="6 7">
    <name type="scientific">Fusarium oxysporum f. sp. conglutinans</name>
    <dbReference type="NCBI Taxonomy" id="100902"/>
    <lineage>
        <taxon>Eukaryota</taxon>
        <taxon>Fungi</taxon>
        <taxon>Dikarya</taxon>
        <taxon>Ascomycota</taxon>
        <taxon>Pezizomycotina</taxon>
        <taxon>Sordariomycetes</taxon>
        <taxon>Hypocreomycetidae</taxon>
        <taxon>Hypocreales</taxon>
        <taxon>Nectriaceae</taxon>
        <taxon>Fusarium</taxon>
        <taxon>Fusarium oxysporum species complex</taxon>
    </lineage>
</organism>
<reference evidence="6 7" key="1">
    <citation type="journal article" date="2020" name="bioRxiv">
        <title>A chromosome-scale genome assembly for the Fusarium oxysporum strain Fo5176 to establish a model Arabidopsis-fungal pathosystem.</title>
        <authorList>
            <person name="Fokkens L."/>
            <person name="Guo L."/>
            <person name="Dora S."/>
            <person name="Wang B."/>
            <person name="Ye K."/>
            <person name="Sanchez-Rodriguez C."/>
            <person name="Croll D."/>
        </authorList>
    </citation>
    <scope>NUCLEOTIDE SEQUENCE [LARGE SCALE GENOMIC DNA]</scope>
    <source>
        <strain evidence="6 7">Fo5176</strain>
    </source>
</reference>
<dbReference type="InterPro" id="IPR020946">
    <property type="entry name" value="Flavin_mOase-like"/>
</dbReference>
<accession>A0A8H6GMB9</accession>
<dbReference type="GO" id="GO:0004499">
    <property type="term" value="F:N,N-dimethylaniline monooxygenase activity"/>
    <property type="evidence" value="ECO:0007669"/>
    <property type="project" value="InterPro"/>
</dbReference>